<keyword evidence="1" id="KW-0812">Transmembrane</keyword>
<dbReference type="AlphaFoldDB" id="A0A0M9FVM8"/>
<evidence type="ECO:0000313" key="3">
    <source>
        <dbReference type="Proteomes" id="UP000037923"/>
    </source>
</evidence>
<dbReference type="PANTHER" id="PTHR36587">
    <property type="entry name" value="EXPRESSION SITE-ASSOCIATED GENE 3 (ESAG3)-LIKE PROTEIN"/>
    <property type="match status" value="1"/>
</dbReference>
<protein>
    <submittedName>
        <fullName evidence="2">Putative expression-site associated protein</fullName>
    </submittedName>
</protein>
<dbReference type="OrthoDB" id="259315at2759"/>
<dbReference type="EMBL" id="LGTL01000019">
    <property type="protein sequence ID" value="KPA76806.1"/>
    <property type="molecule type" value="Genomic_DNA"/>
</dbReference>
<dbReference type="CDD" id="cd22997">
    <property type="entry name" value="GT_LH"/>
    <property type="match status" value="1"/>
</dbReference>
<sequence>MEIASEEVQSNTSRKPHAEQWRRLLFSCLALFILVMVYRLIGVGVGAPPDRPTVKAAGRPVKDALKYLRLSARNASLNRRAPSSPTALEMRVREVLQRRWPHTAGAAATTAANARPLRVRVATVANRVDFTVCAEQASAFASGVKVSVVGFGRPYSHVTRLQTYLEFAEKEGLADDDVVMLVDSDTLWTGFGLEDAVAKFVALPPPSQASLWPAAVRAWEDYGEHTGERFLRELVRNTSHDVPTALVQLPPVLFSAERYCNWMQKLAQMPMCPLSFALVDYITDLARNGYSGVTPERMTRYLGIPPDDTHDALEGVRRFLASRGTRKRGKSSAHRDKADPHYYTSNALCEHNVVRYLNAGGVLMRVWALRLYTVVFRDFLQTQNPSPMVDKSNRGWYCDQSVHGALYVRVRMFEAAQGLLDATPGTEMADGPYRLPPRMTGLDRRSAFFLTAAGVLWRRHRIYVGTEYHQRYVGHLVFRLLWYLRRLRTWWIPGRSVSAIRRIPAASASGCALTPLLLRRPPCREDVVRGYHALRDDDADVAVPPVVHIPGDDKDEKYAEILR</sequence>
<gene>
    <name evidence="2" type="ORF">ABB37_07616</name>
</gene>
<accession>A0A0M9FVM8</accession>
<dbReference type="GeneID" id="26907901"/>
<keyword evidence="1" id="KW-1133">Transmembrane helix</keyword>
<keyword evidence="1" id="KW-0472">Membrane</keyword>
<evidence type="ECO:0000313" key="2">
    <source>
        <dbReference type="EMBL" id="KPA76806.1"/>
    </source>
</evidence>
<dbReference type="VEuPathDB" id="TriTrypDB:LpyrH10_19_1670"/>
<comment type="caution">
    <text evidence="2">The sequence shown here is derived from an EMBL/GenBank/DDBJ whole genome shotgun (WGS) entry which is preliminary data.</text>
</comment>
<reference evidence="2 3" key="1">
    <citation type="submission" date="2015-07" db="EMBL/GenBank/DDBJ databases">
        <title>High-quality genome of monoxenous trypanosomatid Leptomonas pyrrhocoris.</title>
        <authorList>
            <person name="Flegontov P."/>
            <person name="Butenko A."/>
            <person name="Firsov S."/>
            <person name="Vlcek C."/>
            <person name="Logacheva M.D."/>
            <person name="Field M."/>
            <person name="Filatov D."/>
            <person name="Flegontova O."/>
            <person name="Gerasimov E."/>
            <person name="Jackson A.P."/>
            <person name="Kelly S."/>
            <person name="Opperdoes F."/>
            <person name="O'Reilly A."/>
            <person name="Votypka J."/>
            <person name="Yurchenko V."/>
            <person name="Lukes J."/>
        </authorList>
    </citation>
    <scope>NUCLEOTIDE SEQUENCE [LARGE SCALE GENOMIC DNA]</scope>
    <source>
        <strain evidence="2">H10</strain>
    </source>
</reference>
<dbReference type="RefSeq" id="XP_015655245.1">
    <property type="nucleotide sequence ID" value="XM_015806323.1"/>
</dbReference>
<proteinExistence type="predicted"/>
<feature type="transmembrane region" description="Helical" evidence="1">
    <location>
        <begin position="24"/>
        <end position="41"/>
    </location>
</feature>
<name>A0A0M9FVM8_LEPPY</name>
<evidence type="ECO:0000256" key="1">
    <source>
        <dbReference type="SAM" id="Phobius"/>
    </source>
</evidence>
<keyword evidence="3" id="KW-1185">Reference proteome</keyword>
<organism evidence="2 3">
    <name type="scientific">Leptomonas pyrrhocoris</name>
    <name type="common">Firebug parasite</name>
    <dbReference type="NCBI Taxonomy" id="157538"/>
    <lineage>
        <taxon>Eukaryota</taxon>
        <taxon>Discoba</taxon>
        <taxon>Euglenozoa</taxon>
        <taxon>Kinetoplastea</taxon>
        <taxon>Metakinetoplastina</taxon>
        <taxon>Trypanosomatida</taxon>
        <taxon>Trypanosomatidae</taxon>
        <taxon>Leishmaniinae</taxon>
        <taxon>Leptomonas</taxon>
    </lineage>
</organism>
<dbReference type="PANTHER" id="PTHR36587:SF2">
    <property type="entry name" value="EXPRESSION SITE-ASSOCIATED GENE 3 (ESAG3)-LIKE PROTEIN"/>
    <property type="match status" value="1"/>
</dbReference>
<dbReference type="Proteomes" id="UP000037923">
    <property type="component" value="Unassembled WGS sequence"/>
</dbReference>